<comment type="caution">
    <text evidence="4">The sequence shown here is derived from an EMBL/GenBank/DDBJ whole genome shotgun (WGS) entry which is preliminary data.</text>
</comment>
<dbReference type="Gene3D" id="3.40.50.1820">
    <property type="entry name" value="alpha/beta hydrolase"/>
    <property type="match status" value="1"/>
</dbReference>
<dbReference type="InterPro" id="IPR029058">
    <property type="entry name" value="AB_hydrolase_fold"/>
</dbReference>
<dbReference type="SUPFAM" id="SSF53474">
    <property type="entry name" value="alpha/beta-Hydrolases"/>
    <property type="match status" value="1"/>
</dbReference>
<dbReference type="Gene3D" id="2.60.120.260">
    <property type="entry name" value="Galactose-binding domain-like"/>
    <property type="match status" value="1"/>
</dbReference>
<dbReference type="GO" id="GO:0008239">
    <property type="term" value="F:dipeptidyl-peptidase activity"/>
    <property type="evidence" value="ECO:0007669"/>
    <property type="project" value="InterPro"/>
</dbReference>
<dbReference type="AlphaFoldDB" id="A0A4R5CA46"/>
<keyword evidence="1" id="KW-0378">Hydrolase</keyword>
<gene>
    <name evidence="4" type="ORF">E1298_08015</name>
</gene>
<dbReference type="Pfam" id="PF08530">
    <property type="entry name" value="PepX_C"/>
    <property type="match status" value="1"/>
</dbReference>
<dbReference type="Pfam" id="PF02129">
    <property type="entry name" value="Peptidase_S15"/>
    <property type="match status" value="1"/>
</dbReference>
<name>A0A4R5CA46_9ACTN</name>
<feature type="domain" description="Xaa-Pro dipeptidyl-peptidase C-terminal" evidence="3">
    <location>
        <begin position="162"/>
        <end position="301"/>
    </location>
</feature>
<dbReference type="OrthoDB" id="5240615at2"/>
<proteinExistence type="predicted"/>
<evidence type="ECO:0000313" key="4">
    <source>
        <dbReference type="EMBL" id="TDD93954.1"/>
    </source>
</evidence>
<dbReference type="Proteomes" id="UP000294513">
    <property type="component" value="Unassembled WGS sequence"/>
</dbReference>
<evidence type="ECO:0000256" key="2">
    <source>
        <dbReference type="SAM" id="MobiDB-lite"/>
    </source>
</evidence>
<evidence type="ECO:0000259" key="3">
    <source>
        <dbReference type="SMART" id="SM00939"/>
    </source>
</evidence>
<keyword evidence="5" id="KW-1185">Reference proteome</keyword>
<reference evidence="4 5" key="1">
    <citation type="submission" date="2019-03" db="EMBL/GenBank/DDBJ databases">
        <title>Draft genome sequences of novel Actinobacteria.</title>
        <authorList>
            <person name="Sahin N."/>
            <person name="Ay H."/>
            <person name="Saygin H."/>
        </authorList>
    </citation>
    <scope>NUCLEOTIDE SEQUENCE [LARGE SCALE GENOMIC DNA]</scope>
    <source>
        <strain evidence="4 5">H3C3</strain>
    </source>
</reference>
<dbReference type="InterPro" id="IPR000383">
    <property type="entry name" value="Xaa-Pro-like_dom"/>
</dbReference>
<accession>A0A4R5CA46</accession>
<dbReference type="SUPFAM" id="SSF49785">
    <property type="entry name" value="Galactose-binding domain-like"/>
    <property type="match status" value="1"/>
</dbReference>
<dbReference type="SMART" id="SM00939">
    <property type="entry name" value="PepX_C"/>
    <property type="match status" value="1"/>
</dbReference>
<dbReference type="Gene3D" id="1.10.3020.20">
    <property type="match status" value="1"/>
</dbReference>
<dbReference type="InterPro" id="IPR013736">
    <property type="entry name" value="Xaa-Pro_dipept_C"/>
</dbReference>
<sequence length="307" mass="35387">MIGMSHYAWSQWNAARTRPPHLKTIVAYDGATDMYRDWMYHGGIPTQGFFSAWLFGSVLMQHHLNGIDFRAGRNDQFVFDALSHPFDDEWQRRRSPFWELDQVDIPVFSIGVWGKASLHLRGNFYGYERVTGPKQLLVAHPDGFAAAQRYFFDEDFHRTELLPWYDQHLKGLDTGVMDRPAVRYFVGLSLVPGPQSDAARPIRVTQGWLRASHRAELPELTSPLRPFHAHTRADPVEPGTVYRLRVELLPMSFLARRGDRIRLQISNHDSLIADAPMTHFYGQKTGTDTYHHDPAHSSGLRLQERPR</sequence>
<evidence type="ECO:0000313" key="5">
    <source>
        <dbReference type="Proteomes" id="UP000294513"/>
    </source>
</evidence>
<organism evidence="4 5">
    <name type="scientific">Actinomadura rubrisoli</name>
    <dbReference type="NCBI Taxonomy" id="2530368"/>
    <lineage>
        <taxon>Bacteria</taxon>
        <taxon>Bacillati</taxon>
        <taxon>Actinomycetota</taxon>
        <taxon>Actinomycetes</taxon>
        <taxon>Streptosporangiales</taxon>
        <taxon>Thermomonosporaceae</taxon>
        <taxon>Actinomadura</taxon>
    </lineage>
</organism>
<dbReference type="EMBL" id="SMKU01000024">
    <property type="protein sequence ID" value="TDD93954.1"/>
    <property type="molecule type" value="Genomic_DNA"/>
</dbReference>
<dbReference type="InterPro" id="IPR008979">
    <property type="entry name" value="Galactose-bd-like_sf"/>
</dbReference>
<protein>
    <recommendedName>
        <fullName evidence="3">Xaa-Pro dipeptidyl-peptidase C-terminal domain-containing protein</fullName>
    </recommendedName>
</protein>
<evidence type="ECO:0000256" key="1">
    <source>
        <dbReference type="ARBA" id="ARBA00022801"/>
    </source>
</evidence>
<feature type="region of interest" description="Disordered" evidence="2">
    <location>
        <begin position="283"/>
        <end position="307"/>
    </location>
</feature>